<dbReference type="EMBL" id="BONW01000004">
    <property type="protein sequence ID" value="GIG86240.1"/>
    <property type="molecule type" value="Genomic_DNA"/>
</dbReference>
<dbReference type="RefSeq" id="WP_203864891.1">
    <property type="nucleotide sequence ID" value="NZ_BONW01000004.1"/>
</dbReference>
<reference evidence="1 2" key="1">
    <citation type="submission" date="2021-01" db="EMBL/GenBank/DDBJ databases">
        <title>Whole genome shotgun sequence of Plantactinospora endophytica NBRC 110450.</title>
        <authorList>
            <person name="Komaki H."/>
            <person name="Tamura T."/>
        </authorList>
    </citation>
    <scope>NUCLEOTIDE SEQUENCE [LARGE SCALE GENOMIC DNA]</scope>
    <source>
        <strain evidence="1 2">NBRC 110450</strain>
    </source>
</reference>
<keyword evidence="2" id="KW-1185">Reference proteome</keyword>
<evidence type="ECO:0000313" key="1">
    <source>
        <dbReference type="EMBL" id="GIG86240.1"/>
    </source>
</evidence>
<comment type="caution">
    <text evidence="1">The sequence shown here is derived from an EMBL/GenBank/DDBJ whole genome shotgun (WGS) entry which is preliminary data.</text>
</comment>
<gene>
    <name evidence="1" type="ORF">Pen02_11760</name>
</gene>
<organism evidence="1 2">
    <name type="scientific">Plantactinospora endophytica</name>
    <dbReference type="NCBI Taxonomy" id="673535"/>
    <lineage>
        <taxon>Bacteria</taxon>
        <taxon>Bacillati</taxon>
        <taxon>Actinomycetota</taxon>
        <taxon>Actinomycetes</taxon>
        <taxon>Micromonosporales</taxon>
        <taxon>Micromonosporaceae</taxon>
        <taxon>Plantactinospora</taxon>
    </lineage>
</organism>
<accession>A0ABQ4DUW4</accession>
<evidence type="ECO:0008006" key="3">
    <source>
        <dbReference type="Google" id="ProtNLM"/>
    </source>
</evidence>
<name>A0ABQ4DUW4_9ACTN</name>
<dbReference type="Proteomes" id="UP000646749">
    <property type="component" value="Unassembled WGS sequence"/>
</dbReference>
<sequence>MGNIEALVPGISGVDTAGLSRYDADELARYAADPGNPWWRRRACAVALAGRVPQRWVAELLARVRDPDDTAEVRAALLDLFPDRTELLPWLRHEDRQHEQYGMPAAFLKARGMLGDRTATAELVTLAASPWSRWQALGEAGLDGLVARHGVAEVLGDVGDRRPEDRAFRVRMRHRLGEDGTDALADPDRSVAYLAQSLLTDPNRLRDHLDRAPTTEAKLWAAYALYNLTEDVTETRAIYDRLGRPRVDVPGLDDELRAAIVHEYAPGCERHSDPRWRIEALCTEPPARPDQQKQLDRAMAALGAAGFAPQSPVYCGDAHQQGDGTYHVVKCGEVEVFISTLGRFATAYDAAPAVPAALDAAGLRWIDEATAAIRVTDLCVYYFGDRNPLTVDTLLFYWQD</sequence>
<evidence type="ECO:0000313" key="2">
    <source>
        <dbReference type="Proteomes" id="UP000646749"/>
    </source>
</evidence>
<proteinExistence type="predicted"/>
<protein>
    <recommendedName>
        <fullName evidence="3">HEAT repeat domain-containing protein</fullName>
    </recommendedName>
</protein>